<keyword evidence="2" id="KW-0677">Repeat</keyword>
<dbReference type="Pfam" id="PF13041">
    <property type="entry name" value="PPR_2"/>
    <property type="match status" value="2"/>
</dbReference>
<dbReference type="PANTHER" id="PTHR47939">
    <property type="entry name" value="MEMBRANE-ASSOCIATED SALT-INDUCIBLE PROTEIN-LIKE"/>
    <property type="match status" value="1"/>
</dbReference>
<comment type="caution">
    <text evidence="4">The sequence shown here is derived from an EMBL/GenBank/DDBJ whole genome shotgun (WGS) entry which is preliminary data.</text>
</comment>
<dbReference type="NCBIfam" id="TIGR00756">
    <property type="entry name" value="PPR"/>
    <property type="match status" value="4"/>
</dbReference>
<feature type="repeat" description="PPR" evidence="3">
    <location>
        <begin position="53"/>
        <end position="87"/>
    </location>
</feature>
<dbReference type="InterPro" id="IPR011990">
    <property type="entry name" value="TPR-like_helical_dom_sf"/>
</dbReference>
<dbReference type="Proteomes" id="UP000327157">
    <property type="component" value="Chromosome 5"/>
</dbReference>
<dbReference type="Pfam" id="PF13812">
    <property type="entry name" value="PPR_3"/>
    <property type="match status" value="1"/>
</dbReference>
<organism evidence="4 5">
    <name type="scientific">Pyrus ussuriensis x Pyrus communis</name>
    <dbReference type="NCBI Taxonomy" id="2448454"/>
    <lineage>
        <taxon>Eukaryota</taxon>
        <taxon>Viridiplantae</taxon>
        <taxon>Streptophyta</taxon>
        <taxon>Embryophyta</taxon>
        <taxon>Tracheophyta</taxon>
        <taxon>Spermatophyta</taxon>
        <taxon>Magnoliopsida</taxon>
        <taxon>eudicotyledons</taxon>
        <taxon>Gunneridae</taxon>
        <taxon>Pentapetalae</taxon>
        <taxon>rosids</taxon>
        <taxon>fabids</taxon>
        <taxon>Rosales</taxon>
        <taxon>Rosaceae</taxon>
        <taxon>Amygdaloideae</taxon>
        <taxon>Maleae</taxon>
        <taxon>Pyrus</taxon>
    </lineage>
</organism>
<sequence>MQPEKDCELLEVIIEEGCDVNTESYTALVPAYGRSGLFDKAFSLLELMKNTPDVHTYSILLKSCLQVFAYDKVQDLLLDMETQGMRPNTFTYNKLIDAYVKSKRFAEIALGDSGQIETTEKSNITTFNILLDCYGKAGKYENVSVVMEYMQKYHYSWTIMTYNVVIDEFGRAGDLKQVECLFRLMRSKRIKLSCVTLCSLVRAYSLADAMLDTVFFNCLVDAYGRMRGFTEMKEVLEIMEQKGCRPNKVTYTTMIKAFSVNKMIGHLKRLRELMESAEGSQMTLFRKEKPDFR</sequence>
<dbReference type="PANTHER" id="PTHR47939:SF1">
    <property type="entry name" value="OS04G0684500 PROTEIN"/>
    <property type="match status" value="1"/>
</dbReference>
<accession>A0A5N5INN1</accession>
<evidence type="ECO:0000313" key="5">
    <source>
        <dbReference type="Proteomes" id="UP000327157"/>
    </source>
</evidence>
<comment type="similarity">
    <text evidence="1">Belongs to the PPR family. P subfamily.</text>
</comment>
<evidence type="ECO:0000313" key="4">
    <source>
        <dbReference type="EMBL" id="KAB2636564.1"/>
    </source>
</evidence>
<dbReference type="InterPro" id="IPR050667">
    <property type="entry name" value="PPR-containing_protein"/>
</dbReference>
<reference evidence="4 5" key="1">
    <citation type="submission" date="2019-09" db="EMBL/GenBank/DDBJ databases">
        <authorList>
            <person name="Ou C."/>
        </authorList>
    </citation>
    <scope>NUCLEOTIDE SEQUENCE [LARGE SCALE GENOMIC DNA]</scope>
    <source>
        <strain evidence="4">S2</strain>
        <tissue evidence="4">Leaf</tissue>
    </source>
</reference>
<evidence type="ECO:0000256" key="2">
    <source>
        <dbReference type="ARBA" id="ARBA00022737"/>
    </source>
</evidence>
<feature type="repeat" description="PPR" evidence="3">
    <location>
        <begin position="158"/>
        <end position="192"/>
    </location>
</feature>
<evidence type="ECO:0000256" key="3">
    <source>
        <dbReference type="PROSITE-ProRule" id="PRU00708"/>
    </source>
</evidence>
<feature type="repeat" description="PPR" evidence="3">
    <location>
        <begin position="212"/>
        <end position="246"/>
    </location>
</feature>
<reference evidence="5" key="2">
    <citation type="submission" date="2019-10" db="EMBL/GenBank/DDBJ databases">
        <title>A de novo genome assembly of a pear dwarfing rootstock.</title>
        <authorList>
            <person name="Wang F."/>
            <person name="Wang J."/>
            <person name="Li S."/>
            <person name="Zhang Y."/>
            <person name="Fang M."/>
            <person name="Ma L."/>
            <person name="Zhao Y."/>
            <person name="Jiang S."/>
        </authorList>
    </citation>
    <scope>NUCLEOTIDE SEQUENCE [LARGE SCALE GENOMIC DNA]</scope>
</reference>
<dbReference type="AlphaFoldDB" id="A0A5N5INN1"/>
<dbReference type="InterPro" id="IPR002885">
    <property type="entry name" value="PPR_rpt"/>
</dbReference>
<feature type="repeat" description="PPR" evidence="3">
    <location>
        <begin position="123"/>
        <end position="157"/>
    </location>
</feature>
<evidence type="ECO:0000256" key="1">
    <source>
        <dbReference type="ARBA" id="ARBA00007626"/>
    </source>
</evidence>
<reference evidence="4 5" key="3">
    <citation type="submission" date="2019-11" db="EMBL/GenBank/DDBJ databases">
        <title>A de novo genome assembly of a pear dwarfing rootstock.</title>
        <authorList>
            <person name="Wang F."/>
            <person name="Wang J."/>
            <person name="Li S."/>
            <person name="Zhang Y."/>
            <person name="Fang M."/>
            <person name="Ma L."/>
            <person name="Zhao Y."/>
            <person name="Jiang S."/>
        </authorList>
    </citation>
    <scope>NUCLEOTIDE SEQUENCE [LARGE SCALE GENOMIC DNA]</scope>
    <source>
        <strain evidence="4">S2</strain>
        <tissue evidence="4">Leaf</tissue>
    </source>
</reference>
<gene>
    <name evidence="4" type="ORF">D8674_027098</name>
</gene>
<dbReference type="EMBL" id="SMOL01000004">
    <property type="protein sequence ID" value="KAB2636564.1"/>
    <property type="molecule type" value="Genomic_DNA"/>
</dbReference>
<feature type="repeat" description="PPR" evidence="3">
    <location>
        <begin position="21"/>
        <end position="51"/>
    </location>
</feature>
<name>A0A5N5INN1_9ROSA</name>
<keyword evidence="5" id="KW-1185">Reference proteome</keyword>
<dbReference type="PROSITE" id="PS51375">
    <property type="entry name" value="PPR"/>
    <property type="match status" value="5"/>
</dbReference>
<dbReference type="Pfam" id="PF01535">
    <property type="entry name" value="PPR"/>
    <property type="match status" value="1"/>
</dbReference>
<proteinExistence type="inferred from homology"/>
<protein>
    <submittedName>
        <fullName evidence="4">Pentatricopeptide repeat-containing protein</fullName>
    </submittedName>
</protein>
<dbReference type="Gene3D" id="1.25.40.10">
    <property type="entry name" value="Tetratricopeptide repeat domain"/>
    <property type="match status" value="3"/>
</dbReference>
<dbReference type="OrthoDB" id="185373at2759"/>